<protein>
    <submittedName>
        <fullName evidence="1">Acyl-CoA carboxylase subunit epsilon</fullName>
    </submittedName>
</protein>
<dbReference type="OrthoDB" id="3731319at2"/>
<dbReference type="InterPro" id="IPR032716">
    <property type="entry name" value="ACC_epsilon"/>
</dbReference>
<accession>A0A4Q9KLF9</accession>
<dbReference type="GO" id="GO:0004658">
    <property type="term" value="F:propionyl-CoA carboxylase activity"/>
    <property type="evidence" value="ECO:0007669"/>
    <property type="project" value="InterPro"/>
</dbReference>
<evidence type="ECO:0000313" key="2">
    <source>
        <dbReference type="Proteomes" id="UP000291933"/>
    </source>
</evidence>
<proteinExistence type="predicted"/>
<sequence length="78" mass="8356">MTAAAAEVVAPAFQVVGGDPTDAELAALAVVISSLRRERGQLAAPENPRISGGWKSYWHIVRGPLFPGSNSWRATLRR</sequence>
<gene>
    <name evidence="1" type="ORF">ET996_05775</name>
</gene>
<keyword evidence="2" id="KW-1185">Reference proteome</keyword>
<dbReference type="EMBL" id="SDMR01000005">
    <property type="protein sequence ID" value="TBT95318.1"/>
    <property type="molecule type" value="Genomic_DNA"/>
</dbReference>
<dbReference type="AlphaFoldDB" id="A0A4Q9KLF9"/>
<dbReference type="RefSeq" id="WP_131171614.1">
    <property type="nucleotide sequence ID" value="NZ_FXTL01000008.1"/>
</dbReference>
<comment type="caution">
    <text evidence="1">The sequence shown here is derived from an EMBL/GenBank/DDBJ whole genome shotgun (WGS) entry which is preliminary data.</text>
</comment>
<reference evidence="1 2" key="1">
    <citation type="submission" date="2019-01" db="EMBL/GenBank/DDBJ databases">
        <title>Lactibacter flavus gen. nov., sp. nov., a novel bacterium of the family Propionibacteriaceae isolated from raw milk and dairy products.</title>
        <authorList>
            <person name="Huptas C."/>
            <person name="Wenning M."/>
            <person name="Breitenwieser F."/>
            <person name="Doll E."/>
            <person name="Von Neubeck M."/>
            <person name="Busse H.-J."/>
            <person name="Scherer S."/>
        </authorList>
    </citation>
    <scope>NUCLEOTIDE SEQUENCE [LARGE SCALE GENOMIC DNA]</scope>
    <source>
        <strain evidence="1 2">DSM 22130</strain>
    </source>
</reference>
<dbReference type="Pfam" id="PF13822">
    <property type="entry name" value="ACC_epsilon"/>
    <property type="match status" value="1"/>
</dbReference>
<name>A0A4Q9KLF9_PROTD</name>
<dbReference type="GO" id="GO:0003989">
    <property type="term" value="F:acetyl-CoA carboxylase activity"/>
    <property type="evidence" value="ECO:0007669"/>
    <property type="project" value="InterPro"/>
</dbReference>
<evidence type="ECO:0000313" key="1">
    <source>
        <dbReference type="EMBL" id="TBT95318.1"/>
    </source>
</evidence>
<dbReference type="Proteomes" id="UP000291933">
    <property type="component" value="Unassembled WGS sequence"/>
</dbReference>
<organism evidence="1 2">
    <name type="scientific">Propioniciclava tarda</name>
    <dbReference type="NCBI Taxonomy" id="433330"/>
    <lineage>
        <taxon>Bacteria</taxon>
        <taxon>Bacillati</taxon>
        <taxon>Actinomycetota</taxon>
        <taxon>Actinomycetes</taxon>
        <taxon>Propionibacteriales</taxon>
        <taxon>Propionibacteriaceae</taxon>
        <taxon>Propioniciclava</taxon>
    </lineage>
</organism>